<dbReference type="EMBL" id="JANXLI010000003">
    <property type="protein sequence ID" value="MCZ2491593.1"/>
    <property type="molecule type" value="Genomic_DNA"/>
</dbReference>
<dbReference type="Pfam" id="PF04230">
    <property type="entry name" value="PS_pyruv_trans"/>
    <property type="match status" value="1"/>
</dbReference>
<dbReference type="PANTHER" id="PTHR36836">
    <property type="entry name" value="COLANIC ACID BIOSYNTHESIS PROTEIN WCAK"/>
    <property type="match status" value="1"/>
</dbReference>
<protein>
    <submittedName>
        <fullName evidence="2">Polysaccharide pyruvyl transferase family protein</fullName>
    </submittedName>
</protein>
<dbReference type="GO" id="GO:0016740">
    <property type="term" value="F:transferase activity"/>
    <property type="evidence" value="ECO:0007669"/>
    <property type="project" value="UniProtKB-KW"/>
</dbReference>
<accession>A0ABT4JMK7</accession>
<dbReference type="RefSeq" id="WP_269024038.1">
    <property type="nucleotide sequence ID" value="NZ_JANXKW010000003.1"/>
</dbReference>
<evidence type="ECO:0000313" key="3">
    <source>
        <dbReference type="Proteomes" id="UP001081467"/>
    </source>
</evidence>
<evidence type="ECO:0000313" key="2">
    <source>
        <dbReference type="EMBL" id="MCZ2491593.1"/>
    </source>
</evidence>
<gene>
    <name evidence="2" type="ORF">N0K80_05410</name>
</gene>
<proteinExistence type="predicted"/>
<reference evidence="2" key="1">
    <citation type="submission" date="2022-09" db="EMBL/GenBank/DDBJ databases">
        <title>Diversity of Dellaglioa algida.</title>
        <authorList>
            <person name="Matthias E."/>
            <person name="Werum V."/>
        </authorList>
    </citation>
    <scope>NUCLEOTIDE SEQUENCE</scope>
    <source>
        <strain evidence="2">TMW 2.2523</strain>
    </source>
</reference>
<dbReference type="InterPro" id="IPR007345">
    <property type="entry name" value="Polysacch_pyruvyl_Trfase"/>
</dbReference>
<sequence>MNILIVNQHTLNYGDDIAGKALVQQLLKKFSNEKSLKINIIYNTHGEIEFNDERVSNRSEITLKKMGALNILFFMIISLFKKNIAFGSQMKLYRKLIQDSQYVFVSPSGANIGIYTDWRFLIKVWLVVSFNGTPIFHNNTIGKSKNILFNWYADKVLKSSNIYVREEASLKYLKSKKIFSIRSVDTGFLFENKKPVNLKEEKYNVFIPTQVNNWHPDFKDNNPSRNIENVFRKFLSFSENNNMNVKILPHLYGEKYEKKLLESFLEIAANDFPGVDTKIAIINCAEDYDNVIAQANFVLSMRYHGVVMAVKNVVPFISIAYENKMSEVCNYSGVGQLNFNLKDVELLNEINFNRVWNERNEIKIVLEANVILIKEACKTCLNQINFLSETVRLDE</sequence>
<organism evidence="2 3">
    <name type="scientific">Dellaglioa carnosa</name>
    <dbReference type="NCBI Taxonomy" id="2995136"/>
    <lineage>
        <taxon>Bacteria</taxon>
        <taxon>Bacillati</taxon>
        <taxon>Bacillota</taxon>
        <taxon>Bacilli</taxon>
        <taxon>Lactobacillales</taxon>
        <taxon>Lactobacillaceae</taxon>
        <taxon>Dellaglioa</taxon>
    </lineage>
</organism>
<evidence type="ECO:0000259" key="1">
    <source>
        <dbReference type="Pfam" id="PF04230"/>
    </source>
</evidence>
<name>A0ABT4JMK7_9LACO</name>
<keyword evidence="2" id="KW-0808">Transferase</keyword>
<feature type="domain" description="Polysaccharide pyruvyl transferase" evidence="1">
    <location>
        <begin position="12"/>
        <end position="323"/>
    </location>
</feature>
<comment type="caution">
    <text evidence="2">The sequence shown here is derived from an EMBL/GenBank/DDBJ whole genome shotgun (WGS) entry which is preliminary data.</text>
</comment>
<dbReference type="Proteomes" id="UP001081467">
    <property type="component" value="Unassembled WGS sequence"/>
</dbReference>
<keyword evidence="3" id="KW-1185">Reference proteome</keyword>
<dbReference type="PANTHER" id="PTHR36836:SF1">
    <property type="entry name" value="COLANIC ACID BIOSYNTHESIS PROTEIN WCAK"/>
    <property type="match status" value="1"/>
</dbReference>